<feature type="transmembrane region" description="Helical" evidence="1">
    <location>
        <begin position="319"/>
        <end position="341"/>
    </location>
</feature>
<gene>
    <name evidence="2" type="ORF">EP51_21425</name>
</gene>
<feature type="transmembrane region" description="Helical" evidence="1">
    <location>
        <begin position="353"/>
        <end position="371"/>
    </location>
</feature>
<accession>A0A076EPC7</accession>
<organism evidence="2 3">
    <name type="scientific">Rhodococcus opacus</name>
    <name type="common">Nocardia opaca</name>
    <dbReference type="NCBI Taxonomy" id="37919"/>
    <lineage>
        <taxon>Bacteria</taxon>
        <taxon>Bacillati</taxon>
        <taxon>Actinomycetota</taxon>
        <taxon>Actinomycetes</taxon>
        <taxon>Mycobacteriales</taxon>
        <taxon>Nocardiaceae</taxon>
        <taxon>Rhodococcus</taxon>
    </lineage>
</organism>
<evidence type="ECO:0000313" key="2">
    <source>
        <dbReference type="EMBL" id="AII07073.1"/>
    </source>
</evidence>
<keyword evidence="1" id="KW-1133">Transmembrane helix</keyword>
<feature type="transmembrane region" description="Helical" evidence="1">
    <location>
        <begin position="193"/>
        <end position="209"/>
    </location>
</feature>
<evidence type="ECO:0000313" key="3">
    <source>
        <dbReference type="Proteomes" id="UP000028488"/>
    </source>
</evidence>
<feature type="transmembrane region" description="Helical" evidence="1">
    <location>
        <begin position="383"/>
        <end position="402"/>
    </location>
</feature>
<feature type="transmembrane region" description="Helical" evidence="1">
    <location>
        <begin position="89"/>
        <end position="108"/>
    </location>
</feature>
<keyword evidence="1" id="KW-0472">Membrane</keyword>
<feature type="transmembrane region" description="Helical" evidence="1">
    <location>
        <begin position="115"/>
        <end position="131"/>
    </location>
</feature>
<sequence>MTDDVGSRWHLGPARVLQVAAALVVVQLLVRTWVAANSDFYWDDLILAGRGGSLPLLSADLLLYDHDGHLMPGAFLVAGIATRVAPYEWILPMLTMLALQAVASYAVFRLLRTLLGPRPVLLVPLAIYLFSPLTVPAFAWWAAALNALPLQIALAWVARDALELCRTGRRRYAVSGTLVLIASLLFFEKSVVVPFVAFATVALLAHVGERERPVRSTLRRGAALWIPSAAVLAVWAAFYFSTVASQWEWAGAARAFELFHHGTSLGLLPTFVGGPWTWDRWIPSPPWASPSTALEVVGWVVLVAAVVTTVRLKRRIGWVWILTAAYFLLSVTAMVVTRWGADTTYELAQTLRYFTDTAVILAIAVAVIARAPRRRADPVRVRPLVAVAAVAAFVASSLWSTYTFTRSWEENPTTAYLATARASLAERDDAPILQQPASIWVLLPVAYPNNLVSRVFAPLRDRPEFSDSTPDLRMIDDAGSVVDAQVTWVRAIEPGPVPDCGNLVDQRSFVPLPLDGPLTGWEWTAQLNYMATADGEIAVAMEVGSPVRVPVHRGPNSVFVRLTGGGQSVRVSTLTPDLSLCIGAGPVGVVVPK</sequence>
<evidence type="ECO:0000256" key="1">
    <source>
        <dbReference type="SAM" id="Phobius"/>
    </source>
</evidence>
<protein>
    <submittedName>
        <fullName evidence="2">Membrane protein</fullName>
    </submittedName>
</protein>
<dbReference type="Proteomes" id="UP000028488">
    <property type="component" value="Chromosome"/>
</dbReference>
<feature type="transmembrane region" description="Helical" evidence="1">
    <location>
        <begin position="16"/>
        <end position="36"/>
    </location>
</feature>
<dbReference type="eggNOG" id="COG0815">
    <property type="taxonomic scope" value="Bacteria"/>
</dbReference>
<feature type="transmembrane region" description="Helical" evidence="1">
    <location>
        <begin position="287"/>
        <end position="307"/>
    </location>
</feature>
<dbReference type="RefSeq" id="WP_128640329.1">
    <property type="nucleotide sequence ID" value="NZ_CP008947.1"/>
</dbReference>
<keyword evidence="1" id="KW-0812">Transmembrane</keyword>
<dbReference type="AlphaFoldDB" id="A0A076EPC7"/>
<dbReference type="EMBL" id="CP008947">
    <property type="protein sequence ID" value="AII07073.1"/>
    <property type="molecule type" value="Genomic_DNA"/>
</dbReference>
<proteinExistence type="predicted"/>
<name>A0A076EPC7_RHOOP</name>
<feature type="transmembrane region" description="Helical" evidence="1">
    <location>
        <begin position="221"/>
        <end position="240"/>
    </location>
</feature>
<reference evidence="2 3" key="1">
    <citation type="submission" date="2014-07" db="EMBL/GenBank/DDBJ databases">
        <title>Genome Sequence of Rhodococcus opacus Strain R7, a Biodegrader of Mono- and Polycyclic Aromatic Hydrocarbons.</title>
        <authorList>
            <person name="Di Gennaro P."/>
            <person name="Zampolli J."/>
            <person name="Presti I."/>
            <person name="Cappelletti M."/>
            <person name="D'Ursi P."/>
            <person name="Orro A."/>
            <person name="Mezzelani A."/>
            <person name="Milanesi L."/>
        </authorList>
    </citation>
    <scope>NUCLEOTIDE SEQUENCE [LARGE SCALE GENOMIC DNA]</scope>
    <source>
        <strain evidence="2 3">R7</strain>
    </source>
</reference>